<dbReference type="OrthoDB" id="3806740at2759"/>
<name>A0A6A5TBU5_9PLEO</name>
<accession>A0A6A5TBU5</accession>
<reference evidence="2" key="1">
    <citation type="journal article" date="2020" name="Stud. Mycol.">
        <title>101 Dothideomycetes genomes: a test case for predicting lifestyles and emergence of pathogens.</title>
        <authorList>
            <person name="Haridas S."/>
            <person name="Albert R."/>
            <person name="Binder M."/>
            <person name="Bloem J."/>
            <person name="Labutti K."/>
            <person name="Salamov A."/>
            <person name="Andreopoulos B."/>
            <person name="Baker S."/>
            <person name="Barry K."/>
            <person name="Bills G."/>
            <person name="Bluhm B."/>
            <person name="Cannon C."/>
            <person name="Castanera R."/>
            <person name="Culley D."/>
            <person name="Daum C."/>
            <person name="Ezra D."/>
            <person name="Gonzalez J."/>
            <person name="Henrissat B."/>
            <person name="Kuo A."/>
            <person name="Liang C."/>
            <person name="Lipzen A."/>
            <person name="Lutzoni F."/>
            <person name="Magnuson J."/>
            <person name="Mondo S."/>
            <person name="Nolan M."/>
            <person name="Ohm R."/>
            <person name="Pangilinan J."/>
            <person name="Park H.-J."/>
            <person name="Ramirez L."/>
            <person name="Alfaro M."/>
            <person name="Sun H."/>
            <person name="Tritt A."/>
            <person name="Yoshinaga Y."/>
            <person name="Zwiers L.-H."/>
            <person name="Turgeon B."/>
            <person name="Goodwin S."/>
            <person name="Spatafora J."/>
            <person name="Crous P."/>
            <person name="Grigoriev I."/>
        </authorList>
    </citation>
    <scope>NUCLEOTIDE SEQUENCE</scope>
    <source>
        <strain evidence="2">CBS 675.92</strain>
    </source>
</reference>
<evidence type="ECO:0000313" key="1">
    <source>
        <dbReference type="EMBL" id="KAF1948204.1"/>
    </source>
</evidence>
<protein>
    <submittedName>
        <fullName evidence="2">Uncharacterized protein</fullName>
    </submittedName>
</protein>
<dbReference type="EMBL" id="ML977069">
    <property type="protein sequence ID" value="KAF1948204.1"/>
    <property type="molecule type" value="Genomic_DNA"/>
</dbReference>
<dbReference type="Proteomes" id="UP000800035">
    <property type="component" value="Unassembled WGS sequence"/>
</dbReference>
<proteinExistence type="predicted"/>
<keyword evidence="3" id="KW-1185">Reference proteome</keyword>
<sequence>MATDAYYDALSCNDILHTIHTALNSRIIPFDTAVSGYRRTFERISAVTSIPDAEALGIECHLLLDKIAALLAEHKALLEALNVTALSNVLGRALGVDEMVAMRVVEEQLEGLWEGYWDAFFRSCVGERREDVDSEVEFISMKIAGRTSTIEGEEKKKKGAQVQKAVERDGAFEDGALRRVERLGEVGEADAGVGPFRIGIASDA</sequence>
<gene>
    <name evidence="2" type="ORF">CC80DRAFT_498355</name>
    <name evidence="1" type="ORF">CC80DRAFT_498357</name>
</gene>
<evidence type="ECO:0000313" key="3">
    <source>
        <dbReference type="Proteomes" id="UP000800035"/>
    </source>
</evidence>
<dbReference type="EMBL" id="ML977068">
    <property type="protein sequence ID" value="KAF1948246.1"/>
    <property type="molecule type" value="Genomic_DNA"/>
</dbReference>
<evidence type="ECO:0000313" key="2">
    <source>
        <dbReference type="EMBL" id="KAF1948246.1"/>
    </source>
</evidence>
<dbReference type="AlphaFoldDB" id="A0A6A5TBU5"/>
<organism evidence="2 3">
    <name type="scientific">Byssothecium circinans</name>
    <dbReference type="NCBI Taxonomy" id="147558"/>
    <lineage>
        <taxon>Eukaryota</taxon>
        <taxon>Fungi</taxon>
        <taxon>Dikarya</taxon>
        <taxon>Ascomycota</taxon>
        <taxon>Pezizomycotina</taxon>
        <taxon>Dothideomycetes</taxon>
        <taxon>Pleosporomycetidae</taxon>
        <taxon>Pleosporales</taxon>
        <taxon>Massarineae</taxon>
        <taxon>Massarinaceae</taxon>
        <taxon>Byssothecium</taxon>
    </lineage>
</organism>